<evidence type="ECO:0000256" key="1">
    <source>
        <dbReference type="SAM" id="Phobius"/>
    </source>
</evidence>
<name>X1QQH3_9ZZZZ</name>
<evidence type="ECO:0000313" key="2">
    <source>
        <dbReference type="EMBL" id="GAI45509.1"/>
    </source>
</evidence>
<feature type="transmembrane region" description="Helical" evidence="1">
    <location>
        <begin position="34"/>
        <end position="54"/>
    </location>
</feature>
<feature type="non-terminal residue" evidence="2">
    <location>
        <position position="1"/>
    </location>
</feature>
<accession>X1QQH3</accession>
<keyword evidence="1" id="KW-1133">Transmembrane helix</keyword>
<reference evidence="2" key="1">
    <citation type="journal article" date="2014" name="Front. Microbiol.">
        <title>High frequency of phylogenetically diverse reductive dehalogenase-homologous genes in deep subseafloor sedimentary metagenomes.</title>
        <authorList>
            <person name="Kawai M."/>
            <person name="Futagami T."/>
            <person name="Toyoda A."/>
            <person name="Takaki Y."/>
            <person name="Nishi S."/>
            <person name="Hori S."/>
            <person name="Arai W."/>
            <person name="Tsubouchi T."/>
            <person name="Morono Y."/>
            <person name="Uchiyama I."/>
            <person name="Ito T."/>
            <person name="Fujiyama A."/>
            <person name="Inagaki F."/>
            <person name="Takami H."/>
        </authorList>
    </citation>
    <scope>NUCLEOTIDE SEQUENCE</scope>
    <source>
        <strain evidence="2">Expedition CK06-06</strain>
    </source>
</reference>
<proteinExistence type="predicted"/>
<keyword evidence="1" id="KW-0812">Transmembrane</keyword>
<sequence length="74" mass="7811">RLIKRKGGAEIATIIIEELICASQLILLCNLGKSMGVVLALAGIVAIALATNRLSLAKDSYRMAVLISSATKEE</sequence>
<comment type="caution">
    <text evidence="2">The sequence shown here is derived from an EMBL/GenBank/DDBJ whole genome shotgun (WGS) entry which is preliminary data.</text>
</comment>
<feature type="transmembrane region" description="Helical" evidence="1">
    <location>
        <begin position="7"/>
        <end position="28"/>
    </location>
</feature>
<dbReference type="AlphaFoldDB" id="X1QQH3"/>
<protein>
    <submittedName>
        <fullName evidence="2">Uncharacterized protein</fullName>
    </submittedName>
</protein>
<gene>
    <name evidence="2" type="ORF">S06H3_43366</name>
</gene>
<dbReference type="EMBL" id="BARV01026897">
    <property type="protein sequence ID" value="GAI45509.1"/>
    <property type="molecule type" value="Genomic_DNA"/>
</dbReference>
<organism evidence="2">
    <name type="scientific">marine sediment metagenome</name>
    <dbReference type="NCBI Taxonomy" id="412755"/>
    <lineage>
        <taxon>unclassified sequences</taxon>
        <taxon>metagenomes</taxon>
        <taxon>ecological metagenomes</taxon>
    </lineage>
</organism>
<keyword evidence="1" id="KW-0472">Membrane</keyword>